<accession>A0ABR4KN74</accession>
<organism evidence="1 2">
    <name type="scientific">Aspergillus pseudodeflectus</name>
    <dbReference type="NCBI Taxonomy" id="176178"/>
    <lineage>
        <taxon>Eukaryota</taxon>
        <taxon>Fungi</taxon>
        <taxon>Dikarya</taxon>
        <taxon>Ascomycota</taxon>
        <taxon>Pezizomycotina</taxon>
        <taxon>Eurotiomycetes</taxon>
        <taxon>Eurotiomycetidae</taxon>
        <taxon>Eurotiales</taxon>
        <taxon>Aspergillaceae</taxon>
        <taxon>Aspergillus</taxon>
        <taxon>Aspergillus subgen. Nidulantes</taxon>
    </lineage>
</organism>
<dbReference type="RefSeq" id="XP_070900510.1">
    <property type="nucleotide sequence ID" value="XM_071045277.1"/>
</dbReference>
<reference evidence="1 2" key="1">
    <citation type="submission" date="2024-07" db="EMBL/GenBank/DDBJ databases">
        <title>Section-level genome sequencing and comparative genomics of Aspergillus sections Usti and Cavernicolus.</title>
        <authorList>
            <consortium name="Lawrence Berkeley National Laboratory"/>
            <person name="Nybo J.L."/>
            <person name="Vesth T.C."/>
            <person name="Theobald S."/>
            <person name="Frisvad J.C."/>
            <person name="Larsen T.O."/>
            <person name="Kjaerboelling I."/>
            <person name="Rothschild-Mancinelli K."/>
            <person name="Lyhne E.K."/>
            <person name="Kogle M.E."/>
            <person name="Barry K."/>
            <person name="Clum A."/>
            <person name="Na H."/>
            <person name="Ledsgaard L."/>
            <person name="Lin J."/>
            <person name="Lipzen A."/>
            <person name="Kuo A."/>
            <person name="Riley R."/>
            <person name="Mondo S."/>
            <person name="LaButti K."/>
            <person name="Haridas S."/>
            <person name="Pangalinan J."/>
            <person name="Salamov A.A."/>
            <person name="Simmons B.A."/>
            <person name="Magnuson J.K."/>
            <person name="Chen J."/>
            <person name="Drula E."/>
            <person name="Henrissat B."/>
            <person name="Wiebenga A."/>
            <person name="Lubbers R.J."/>
            <person name="Gomes A.C."/>
            <person name="Macurrencykelacurrency M.R."/>
            <person name="Stajich J."/>
            <person name="Grigoriev I.V."/>
            <person name="Mortensen U.H."/>
            <person name="De vries R.P."/>
            <person name="Baker S.E."/>
            <person name="Andersen M.R."/>
        </authorList>
    </citation>
    <scope>NUCLEOTIDE SEQUENCE [LARGE SCALE GENOMIC DNA]</scope>
    <source>
        <strain evidence="1 2">CBS 756.74</strain>
    </source>
</reference>
<evidence type="ECO:0000313" key="1">
    <source>
        <dbReference type="EMBL" id="KAL2852688.1"/>
    </source>
</evidence>
<dbReference type="GeneID" id="98160441"/>
<gene>
    <name evidence="1" type="ORF">BJX68DRAFT_265567</name>
</gene>
<keyword evidence="2" id="KW-1185">Reference proteome</keyword>
<comment type="caution">
    <text evidence="1">The sequence shown here is derived from an EMBL/GenBank/DDBJ whole genome shotgun (WGS) entry which is preliminary data.</text>
</comment>
<name>A0ABR4KN74_9EURO</name>
<dbReference type="EMBL" id="JBFXLR010000015">
    <property type="protein sequence ID" value="KAL2852688.1"/>
    <property type="molecule type" value="Genomic_DNA"/>
</dbReference>
<evidence type="ECO:0000313" key="2">
    <source>
        <dbReference type="Proteomes" id="UP001610444"/>
    </source>
</evidence>
<protein>
    <submittedName>
        <fullName evidence="1">Uncharacterized protein</fullName>
    </submittedName>
</protein>
<dbReference type="Proteomes" id="UP001610444">
    <property type="component" value="Unassembled WGS sequence"/>
</dbReference>
<sequence>MASSLTVCRIDIMCLGTSFNWGRRRIDAVAELHARKMDPESWGDEKREDIYRPGVHNEFRRLAVFNKAISPGSVMFLGTYFVNALHACKFHGYYTAYRNRLGALESEDVEVCAIGTTNTVSAIAAAVLVKSEPRNLTFENPKPPSFSWLSAKVPAYSPLLRSTAVCHHYLQGDHHSWLPNGGEMPCDRCKKVGRGLTGCCQDGMSSPLLPFQSITQITVRRKRPIVL</sequence>
<proteinExistence type="predicted"/>